<organism evidence="1 2">
    <name type="scientific">Pseudomonas saponiphila</name>
    <dbReference type="NCBI Taxonomy" id="556534"/>
    <lineage>
        <taxon>Bacteria</taxon>
        <taxon>Pseudomonadati</taxon>
        <taxon>Pseudomonadota</taxon>
        <taxon>Gammaproteobacteria</taxon>
        <taxon>Pseudomonadales</taxon>
        <taxon>Pseudomonadaceae</taxon>
        <taxon>Pseudomonas</taxon>
    </lineage>
</organism>
<dbReference type="NCBIfam" id="NF035938">
    <property type="entry name" value="EboA_domain"/>
    <property type="match status" value="1"/>
</dbReference>
<reference evidence="2" key="1">
    <citation type="submission" date="2016-10" db="EMBL/GenBank/DDBJ databases">
        <authorList>
            <person name="Varghese N."/>
            <person name="Submissions S."/>
        </authorList>
    </citation>
    <scope>NUCLEOTIDE SEQUENCE [LARGE SCALE GENOMIC DNA]</scope>
    <source>
        <strain evidence="2">DSM 9751</strain>
    </source>
</reference>
<evidence type="ECO:0000313" key="1">
    <source>
        <dbReference type="EMBL" id="SEB46136.1"/>
    </source>
</evidence>
<sequence>MTLDVVSPLSPALTLRHAAFAERRRQLEQQLDDPSRRWWHEALEQLARQPSADTLVLLSSQCKRRLGQPAPLTGPDTERIQLARALLLAQLLEHQAGSDQLALLRQLFLWGDDQEKSVLLKVLDDLDSQGRSLDLALQAGRTNNREVFAAIALDNPFPARHYPDRAFHQLVLKTLGMGLDTGRIVGLAQRRSVDLNQLALEHMEEQLAAFRSVSDALPQAIAFELLSQAQCQRLRGLCQQRRLPAHWLEHLPPGA</sequence>
<dbReference type="Proteomes" id="UP000198982">
    <property type="component" value="Unassembled WGS sequence"/>
</dbReference>
<accession>A0A1H4JJT3</accession>
<evidence type="ECO:0000313" key="2">
    <source>
        <dbReference type="Proteomes" id="UP000198982"/>
    </source>
</evidence>
<dbReference type="EMBL" id="FNTJ01000001">
    <property type="protein sequence ID" value="SEB46136.1"/>
    <property type="molecule type" value="Genomic_DNA"/>
</dbReference>
<protein>
    <submittedName>
        <fullName evidence="1">Uncharacterized protein</fullName>
    </submittedName>
</protein>
<proteinExistence type="predicted"/>
<keyword evidence="2" id="KW-1185">Reference proteome</keyword>
<name>A0A1H4JJT3_9PSED</name>
<dbReference type="AlphaFoldDB" id="A0A1H4JJT3"/>
<gene>
    <name evidence="1" type="ORF">SAMN05216178_0490</name>
</gene>
<dbReference type="InterPro" id="IPR047715">
    <property type="entry name" value="EboA_dom"/>
</dbReference>
<dbReference type="RefSeq" id="WP_092309438.1">
    <property type="nucleotide sequence ID" value="NZ_FNTJ01000001.1"/>
</dbReference>